<evidence type="ECO:0000256" key="7">
    <source>
        <dbReference type="RuleBase" id="RU363069"/>
    </source>
</evidence>
<dbReference type="InterPro" id="IPR050535">
    <property type="entry name" value="DNA_Repair-Maintenance_Comp"/>
</dbReference>
<keyword evidence="4 7" id="KW-0540">Nuclease</keyword>
<dbReference type="GO" id="GO:0004519">
    <property type="term" value="F:endonuclease activity"/>
    <property type="evidence" value="ECO:0007669"/>
    <property type="project" value="UniProtKB-KW"/>
</dbReference>
<keyword evidence="7" id="KW-0255">Endonuclease</keyword>
<dbReference type="Gene3D" id="3.60.21.10">
    <property type="match status" value="1"/>
</dbReference>
<dbReference type="NCBIfam" id="TIGR00619">
    <property type="entry name" value="sbcd"/>
    <property type="match status" value="1"/>
</dbReference>
<dbReference type="PANTHER" id="PTHR30337:SF0">
    <property type="entry name" value="NUCLEASE SBCCD SUBUNIT D"/>
    <property type="match status" value="1"/>
</dbReference>
<keyword evidence="6 7" id="KW-0269">Exonuclease</keyword>
<comment type="subunit">
    <text evidence="2 7">Heterodimer of SbcC and SbcD.</text>
</comment>
<organism evidence="10 11">
    <name type="scientific">Candidatus Avoscillospira stercorigallinarum</name>
    <dbReference type="NCBI Taxonomy" id="2840708"/>
    <lineage>
        <taxon>Bacteria</taxon>
        <taxon>Bacillati</taxon>
        <taxon>Bacillota</taxon>
        <taxon>Clostridia</taxon>
        <taxon>Eubacteriales</taxon>
        <taxon>Oscillospiraceae</taxon>
        <taxon>Oscillospiraceae incertae sedis</taxon>
        <taxon>Candidatus Avoscillospira</taxon>
    </lineage>
</organism>
<dbReference type="Pfam" id="PF00149">
    <property type="entry name" value="Metallophos"/>
    <property type="match status" value="1"/>
</dbReference>
<comment type="caution">
    <text evidence="10">The sequence shown here is derived from an EMBL/GenBank/DDBJ whole genome shotgun (WGS) entry which is preliminary data.</text>
</comment>
<dbReference type="GO" id="GO:0006310">
    <property type="term" value="P:DNA recombination"/>
    <property type="evidence" value="ECO:0007669"/>
    <property type="project" value="UniProtKB-KW"/>
</dbReference>
<evidence type="ECO:0000256" key="4">
    <source>
        <dbReference type="ARBA" id="ARBA00022722"/>
    </source>
</evidence>
<evidence type="ECO:0000256" key="3">
    <source>
        <dbReference type="ARBA" id="ARBA00013365"/>
    </source>
</evidence>
<name>A0A9D0Z4P0_9FIRM</name>
<dbReference type="InterPro" id="IPR004843">
    <property type="entry name" value="Calcineurin-like_PHP"/>
</dbReference>
<dbReference type="Pfam" id="PF12320">
    <property type="entry name" value="SbcD_C"/>
    <property type="match status" value="1"/>
</dbReference>
<dbReference type="EMBL" id="DVFN01000010">
    <property type="protein sequence ID" value="HIQ68830.1"/>
    <property type="molecule type" value="Genomic_DNA"/>
</dbReference>
<evidence type="ECO:0000313" key="10">
    <source>
        <dbReference type="EMBL" id="HIQ68830.1"/>
    </source>
</evidence>
<comment type="function">
    <text evidence="7">SbcCD cleaves DNA hairpin structures. These structures can inhibit DNA replication and are intermediates in certain DNA recombination reactions. The complex acts as a 3'-&gt;5' double strand exonuclease that can open hairpins. It also has a 5' single-strand endonuclease activity.</text>
</comment>
<evidence type="ECO:0000256" key="2">
    <source>
        <dbReference type="ARBA" id="ARBA00011322"/>
    </source>
</evidence>
<dbReference type="CDD" id="cd00840">
    <property type="entry name" value="MPP_Mre11_N"/>
    <property type="match status" value="1"/>
</dbReference>
<sequence>MKLLHCSDLHLGRRLHGAPLLEDQRAVLNQILALAQTEAVDAVLLAGDLYDKPVPPVEAVGLLDWFLTELSRLGCAVLAVSGNHDSPERLAFAASLLGTSRVYLAPAFEGAAPPVRLEDRFGPVDFYLLPFLKPVHVRRVYPEAELETYTDAVAQVLSHWTLDPEARNVLLAHQLVTGSVRSESETISIGGMDHVDAEAFGGFDYVALGHLHRAQDVGPGLRYAGSPLAYSFSEGGQEKSVTLVELGEKGNVAVTARPLTPLHPVRSLRGGLEDLLEGESEDYLRITLTGGDLPNSFARLQSRYPNLLKLEYAQGPAGALPEAETLPVQSPEALLAAFYESRWEEPLSEDQWALARRLMEEIWEDGL</sequence>
<feature type="domain" description="Calcineurin-like phosphoesterase" evidence="8">
    <location>
        <begin position="1"/>
        <end position="213"/>
    </location>
</feature>
<dbReference type="GO" id="GO:0006260">
    <property type="term" value="P:DNA replication"/>
    <property type="evidence" value="ECO:0007669"/>
    <property type="project" value="UniProtKB-KW"/>
</dbReference>
<accession>A0A9D0Z4P0</accession>
<keyword evidence="7" id="KW-0235">DNA replication</keyword>
<dbReference type="InterPro" id="IPR026843">
    <property type="entry name" value="SbcD_C"/>
</dbReference>
<reference evidence="10" key="2">
    <citation type="journal article" date="2021" name="PeerJ">
        <title>Extensive microbial diversity within the chicken gut microbiome revealed by metagenomics and culture.</title>
        <authorList>
            <person name="Gilroy R."/>
            <person name="Ravi A."/>
            <person name="Getino M."/>
            <person name="Pursley I."/>
            <person name="Horton D.L."/>
            <person name="Alikhan N.F."/>
            <person name="Baker D."/>
            <person name="Gharbi K."/>
            <person name="Hall N."/>
            <person name="Watson M."/>
            <person name="Adriaenssens E.M."/>
            <person name="Foster-Nyarko E."/>
            <person name="Jarju S."/>
            <person name="Secka A."/>
            <person name="Antonio M."/>
            <person name="Oren A."/>
            <person name="Chaudhuri R.R."/>
            <person name="La Ragione R."/>
            <person name="Hildebrand F."/>
            <person name="Pallen M.J."/>
        </authorList>
    </citation>
    <scope>NUCLEOTIDE SEQUENCE</scope>
    <source>
        <strain evidence="10">ChiSjej2B20-13462</strain>
    </source>
</reference>
<gene>
    <name evidence="7" type="primary">sbcD</name>
    <name evidence="10" type="ORF">IAA67_00645</name>
</gene>
<feature type="domain" description="Nuclease SbcCD subunit D C-terminal" evidence="9">
    <location>
        <begin position="262"/>
        <end position="341"/>
    </location>
</feature>
<keyword evidence="5 7" id="KW-0378">Hydrolase</keyword>
<protein>
    <recommendedName>
        <fullName evidence="3 7">Nuclease SbcCD subunit D</fullName>
    </recommendedName>
</protein>
<dbReference type="SUPFAM" id="SSF56300">
    <property type="entry name" value="Metallo-dependent phosphatases"/>
    <property type="match status" value="1"/>
</dbReference>
<dbReference type="InterPro" id="IPR041796">
    <property type="entry name" value="Mre11_N"/>
</dbReference>
<evidence type="ECO:0000259" key="8">
    <source>
        <dbReference type="Pfam" id="PF00149"/>
    </source>
</evidence>
<dbReference type="InterPro" id="IPR004593">
    <property type="entry name" value="SbcD"/>
</dbReference>
<dbReference type="AlphaFoldDB" id="A0A9D0Z4P0"/>
<evidence type="ECO:0000256" key="5">
    <source>
        <dbReference type="ARBA" id="ARBA00022801"/>
    </source>
</evidence>
<reference evidence="10" key="1">
    <citation type="submission" date="2020-10" db="EMBL/GenBank/DDBJ databases">
        <authorList>
            <person name="Gilroy R."/>
        </authorList>
    </citation>
    <scope>NUCLEOTIDE SEQUENCE</scope>
    <source>
        <strain evidence="10">ChiSjej2B20-13462</strain>
    </source>
</reference>
<proteinExistence type="inferred from homology"/>
<dbReference type="PANTHER" id="PTHR30337">
    <property type="entry name" value="COMPONENT OF ATP-DEPENDENT DSDNA EXONUCLEASE"/>
    <property type="match status" value="1"/>
</dbReference>
<dbReference type="GO" id="GO:0008408">
    <property type="term" value="F:3'-5' exonuclease activity"/>
    <property type="evidence" value="ECO:0007669"/>
    <property type="project" value="InterPro"/>
</dbReference>
<comment type="similarity">
    <text evidence="1 7">Belongs to the SbcD family.</text>
</comment>
<dbReference type="Proteomes" id="UP000886874">
    <property type="component" value="Unassembled WGS sequence"/>
</dbReference>
<dbReference type="InterPro" id="IPR029052">
    <property type="entry name" value="Metallo-depent_PP-like"/>
</dbReference>
<evidence type="ECO:0000256" key="1">
    <source>
        <dbReference type="ARBA" id="ARBA00010555"/>
    </source>
</evidence>
<keyword evidence="7" id="KW-0233">DNA recombination</keyword>
<evidence type="ECO:0000313" key="11">
    <source>
        <dbReference type="Proteomes" id="UP000886874"/>
    </source>
</evidence>
<evidence type="ECO:0000259" key="9">
    <source>
        <dbReference type="Pfam" id="PF12320"/>
    </source>
</evidence>
<evidence type="ECO:0000256" key="6">
    <source>
        <dbReference type="ARBA" id="ARBA00022839"/>
    </source>
</evidence>